<name>A0ABY7KVX6_CITFR</name>
<protein>
    <submittedName>
        <fullName evidence="1">Uncharacterized protein</fullName>
    </submittedName>
</protein>
<proteinExistence type="predicted"/>
<evidence type="ECO:0000313" key="1">
    <source>
        <dbReference type="EMBL" id="WAZ56483.1"/>
    </source>
</evidence>
<dbReference type="InterPro" id="IPR031325">
    <property type="entry name" value="RHS_repeat"/>
</dbReference>
<dbReference type="EMBL" id="CP114564">
    <property type="protein sequence ID" value="WAZ56483.1"/>
    <property type="molecule type" value="Genomic_DNA"/>
</dbReference>
<keyword evidence="2" id="KW-1185">Reference proteome</keyword>
<dbReference type="InterPro" id="IPR050708">
    <property type="entry name" value="T6SS_VgrG/RHS"/>
</dbReference>
<sequence>MIDALGQCCYYQRDAWGQVTAFTDEKGGVQRLTYNARGQVSSAQDCSGKTTQYRYDEAYRLAEETDAAGESTHYEYSPAGRLVKVLRAEGHVTSLSWTPQGQPESYREGFSNPVHWQYDAAGNQLEASQSGQALKHNQQHQLRQKACVYDVYGRLIQGLFLCLQFYYC</sequence>
<dbReference type="PANTHER" id="PTHR32305">
    <property type="match status" value="1"/>
</dbReference>
<evidence type="ECO:0000313" key="2">
    <source>
        <dbReference type="Proteomes" id="UP001164536"/>
    </source>
</evidence>
<gene>
    <name evidence="1" type="ORF">O4000_19615</name>
</gene>
<dbReference type="PANTHER" id="PTHR32305:SF15">
    <property type="entry name" value="PROTEIN RHSA-RELATED"/>
    <property type="match status" value="1"/>
</dbReference>
<dbReference type="Gene3D" id="2.180.10.10">
    <property type="entry name" value="RHS repeat-associated core"/>
    <property type="match status" value="1"/>
</dbReference>
<dbReference type="InterPro" id="IPR006530">
    <property type="entry name" value="YD"/>
</dbReference>
<dbReference type="Proteomes" id="UP001164536">
    <property type="component" value="Chromosome"/>
</dbReference>
<dbReference type="RefSeq" id="WP_054528088.1">
    <property type="nucleotide sequence ID" value="NZ_CAJNLX020000001.1"/>
</dbReference>
<accession>A0ABY7KVX6</accession>
<dbReference type="NCBIfam" id="TIGR01643">
    <property type="entry name" value="YD_repeat_2x"/>
    <property type="match status" value="3"/>
</dbReference>
<organism evidence="1 2">
    <name type="scientific">Citrobacter freundii</name>
    <dbReference type="NCBI Taxonomy" id="546"/>
    <lineage>
        <taxon>Bacteria</taxon>
        <taxon>Pseudomonadati</taxon>
        <taxon>Pseudomonadota</taxon>
        <taxon>Gammaproteobacteria</taxon>
        <taxon>Enterobacterales</taxon>
        <taxon>Enterobacteriaceae</taxon>
        <taxon>Citrobacter</taxon>
        <taxon>Citrobacter freundii complex</taxon>
    </lineage>
</organism>
<dbReference type="Pfam" id="PF05593">
    <property type="entry name" value="RHS_repeat"/>
    <property type="match status" value="1"/>
</dbReference>
<reference evidence="1" key="1">
    <citation type="submission" date="2022-12" db="EMBL/GenBank/DDBJ databases">
        <title>2953647.</title>
        <authorList>
            <person name="Hergert J."/>
            <person name="Casey R."/>
            <person name="Wagner J."/>
            <person name="Young E.L."/>
            <person name="Oakeson K.F."/>
        </authorList>
    </citation>
    <scope>NUCLEOTIDE SEQUENCE</scope>
    <source>
        <strain evidence="1">2953647</strain>
    </source>
</reference>